<dbReference type="RefSeq" id="WP_262427497.1">
    <property type="nucleotide sequence ID" value="NZ_JACRTJ010000018.1"/>
</dbReference>
<feature type="transmembrane region" description="Helical" evidence="6">
    <location>
        <begin position="226"/>
        <end position="247"/>
    </location>
</feature>
<dbReference type="PANTHER" id="PTHR43298">
    <property type="entry name" value="MULTIDRUG RESISTANCE PROTEIN NORM-RELATED"/>
    <property type="match status" value="1"/>
</dbReference>
<evidence type="ECO:0000256" key="5">
    <source>
        <dbReference type="ARBA" id="ARBA00031636"/>
    </source>
</evidence>
<gene>
    <name evidence="7" type="ORF">H8708_07940</name>
</gene>
<name>A0ABR7NT46_9FIRM</name>
<keyword evidence="8" id="KW-1185">Reference proteome</keyword>
<evidence type="ECO:0000256" key="1">
    <source>
        <dbReference type="ARBA" id="ARBA00003408"/>
    </source>
</evidence>
<feature type="transmembrane region" description="Helical" evidence="6">
    <location>
        <begin position="443"/>
        <end position="463"/>
    </location>
</feature>
<feature type="transmembrane region" description="Helical" evidence="6">
    <location>
        <begin position="98"/>
        <end position="116"/>
    </location>
</feature>
<keyword evidence="6" id="KW-0472">Membrane</keyword>
<keyword evidence="6" id="KW-0812">Transmembrane</keyword>
<keyword evidence="4" id="KW-0813">Transport</keyword>
<evidence type="ECO:0000313" key="7">
    <source>
        <dbReference type="EMBL" id="MBC8599158.1"/>
    </source>
</evidence>
<feature type="transmembrane region" description="Helical" evidence="6">
    <location>
        <begin position="185"/>
        <end position="206"/>
    </location>
</feature>
<sequence>MGNDAKVSDSALIDSRHLCSSFLKFLTPNIPFFPHPRKGFRRIRHPWRRLLNRQNIYLTFFLLGFIIIVRYLHLFYTRRIVMHPKKLSSKSMDMTTGSTWKLLLSFAVPLLIGNLFQQLYNTVDSLVVGNFVGTEALAAVGSTTSIINTMVMFFNGTSIGASVIISRHYGAHDDKKLHLAVETTIMVTFLASILFTALGIFLAPLMLRFMSTPDDVLESASVYLRIYFSGIAGLLVYNMGSAVLRAVGDTKRPLLFLCFSSILNTVLDLVFVIVFHLGIAGVAYATIISQFLSAALVLAVLTMDDGGYRLVWKDLSVDKNTLKQILSIGLPAGLQQSLTSFSNVYVQSYINYFGSACMAGWSCYTKIDQFIFLPLQSMNQAATTFVSQNIGARNIPRAKRGSLTAFYMSTAITIAMASVLWLTAGQFVAMFNQDPEVIRYGTLFIRTNSTLTFTCCATQIFSGSLRGAGDSRTPMFIMLFSYVLFRQIYLFVITQFINTPAVVGFGYPLGWMMCSLLTALFYFFGGWEKRIH</sequence>
<dbReference type="NCBIfam" id="TIGR00797">
    <property type="entry name" value="matE"/>
    <property type="match status" value="1"/>
</dbReference>
<evidence type="ECO:0000256" key="2">
    <source>
        <dbReference type="ARBA" id="ARBA00010199"/>
    </source>
</evidence>
<dbReference type="InterPro" id="IPR002528">
    <property type="entry name" value="MATE_fam"/>
</dbReference>
<feature type="transmembrane region" description="Helical" evidence="6">
    <location>
        <begin position="403"/>
        <end position="423"/>
    </location>
</feature>
<proteinExistence type="inferred from homology"/>
<comment type="function">
    <text evidence="1">Multidrug efflux pump.</text>
</comment>
<feature type="transmembrane region" description="Helical" evidence="6">
    <location>
        <begin position="475"/>
        <end position="497"/>
    </location>
</feature>
<keyword evidence="6" id="KW-1133">Transmembrane helix</keyword>
<protein>
    <recommendedName>
        <fullName evidence="3">Probable multidrug resistance protein NorM</fullName>
    </recommendedName>
    <alternativeName>
        <fullName evidence="5">Multidrug-efflux transporter</fullName>
    </alternativeName>
</protein>
<reference evidence="7 8" key="1">
    <citation type="submission" date="2020-08" db="EMBL/GenBank/DDBJ databases">
        <title>Genome public.</title>
        <authorList>
            <person name="Liu C."/>
            <person name="Sun Q."/>
        </authorList>
    </citation>
    <scope>NUCLEOTIDE SEQUENCE [LARGE SCALE GENOMIC DNA]</scope>
    <source>
        <strain evidence="7 8">BX10</strain>
    </source>
</reference>
<evidence type="ECO:0000256" key="4">
    <source>
        <dbReference type="ARBA" id="ARBA00022448"/>
    </source>
</evidence>
<feature type="transmembrane region" description="Helical" evidence="6">
    <location>
        <begin position="136"/>
        <end position="165"/>
    </location>
</feature>
<comment type="caution">
    <text evidence="7">The sequence shown here is derived from an EMBL/GenBank/DDBJ whole genome shotgun (WGS) entry which is preliminary data.</text>
</comment>
<organism evidence="7 8">
    <name type="scientific">Enterocloster hominis</name>
    <name type="common">ex Liu et al. 2021</name>
    <dbReference type="NCBI Taxonomy" id="2763663"/>
    <lineage>
        <taxon>Bacteria</taxon>
        <taxon>Bacillati</taxon>
        <taxon>Bacillota</taxon>
        <taxon>Clostridia</taxon>
        <taxon>Lachnospirales</taxon>
        <taxon>Lachnospiraceae</taxon>
        <taxon>Enterocloster</taxon>
    </lineage>
</organism>
<feature type="transmembrane region" description="Helical" evidence="6">
    <location>
        <begin position="56"/>
        <end position="77"/>
    </location>
</feature>
<dbReference type="InterPro" id="IPR050222">
    <property type="entry name" value="MATE_MdtK"/>
</dbReference>
<feature type="transmembrane region" description="Helical" evidence="6">
    <location>
        <begin position="281"/>
        <end position="303"/>
    </location>
</feature>
<evidence type="ECO:0000256" key="6">
    <source>
        <dbReference type="SAM" id="Phobius"/>
    </source>
</evidence>
<comment type="similarity">
    <text evidence="2">Belongs to the multi antimicrobial extrusion (MATE) (TC 2.A.66.1) family.</text>
</comment>
<evidence type="ECO:0000256" key="3">
    <source>
        <dbReference type="ARBA" id="ARBA00020268"/>
    </source>
</evidence>
<dbReference type="Proteomes" id="UP000647491">
    <property type="component" value="Unassembled WGS sequence"/>
</dbReference>
<dbReference type="PANTHER" id="PTHR43298:SF2">
    <property type="entry name" value="FMN_FAD EXPORTER YEEO-RELATED"/>
    <property type="match status" value="1"/>
</dbReference>
<dbReference type="Pfam" id="PF01554">
    <property type="entry name" value="MatE"/>
    <property type="match status" value="2"/>
</dbReference>
<dbReference type="EMBL" id="JACRTJ010000018">
    <property type="protein sequence ID" value="MBC8599158.1"/>
    <property type="molecule type" value="Genomic_DNA"/>
</dbReference>
<feature type="transmembrane region" description="Helical" evidence="6">
    <location>
        <begin position="254"/>
        <end position="275"/>
    </location>
</feature>
<feature type="transmembrane region" description="Helical" evidence="6">
    <location>
        <begin position="509"/>
        <end position="527"/>
    </location>
</feature>
<evidence type="ECO:0000313" key="8">
    <source>
        <dbReference type="Proteomes" id="UP000647491"/>
    </source>
</evidence>
<dbReference type="CDD" id="cd13138">
    <property type="entry name" value="MATE_yoeA_like"/>
    <property type="match status" value="1"/>
</dbReference>
<accession>A0ABR7NT46</accession>